<feature type="transmembrane region" description="Helical" evidence="1">
    <location>
        <begin position="128"/>
        <end position="150"/>
    </location>
</feature>
<feature type="transmembrane region" description="Helical" evidence="1">
    <location>
        <begin position="195"/>
        <end position="214"/>
    </location>
</feature>
<feature type="transmembrane region" description="Helical" evidence="1">
    <location>
        <begin position="318"/>
        <end position="339"/>
    </location>
</feature>
<dbReference type="AlphaFoldDB" id="A0A0L7QQX4"/>
<feature type="transmembrane region" description="Helical" evidence="1">
    <location>
        <begin position="384"/>
        <end position="401"/>
    </location>
</feature>
<feature type="transmembrane region" description="Helical" evidence="1">
    <location>
        <begin position="469"/>
        <end position="488"/>
    </location>
</feature>
<dbReference type="PANTHER" id="PTHR11360:SF284">
    <property type="entry name" value="EG:103B4.3 PROTEIN-RELATED"/>
    <property type="match status" value="1"/>
</dbReference>
<dbReference type="STRING" id="597456.A0A0L7QQX4"/>
<dbReference type="InterPro" id="IPR050327">
    <property type="entry name" value="Proton-linked_MCT"/>
</dbReference>
<keyword evidence="1" id="KW-0812">Transmembrane</keyword>
<feature type="transmembrane region" description="Helical" evidence="1">
    <location>
        <begin position="407"/>
        <end position="432"/>
    </location>
</feature>
<dbReference type="EMBL" id="KQ414785">
    <property type="protein sequence ID" value="KOC60964.1"/>
    <property type="molecule type" value="Genomic_DNA"/>
</dbReference>
<organism evidence="2 3">
    <name type="scientific">Habropoda laboriosa</name>
    <dbReference type="NCBI Taxonomy" id="597456"/>
    <lineage>
        <taxon>Eukaryota</taxon>
        <taxon>Metazoa</taxon>
        <taxon>Ecdysozoa</taxon>
        <taxon>Arthropoda</taxon>
        <taxon>Hexapoda</taxon>
        <taxon>Insecta</taxon>
        <taxon>Pterygota</taxon>
        <taxon>Neoptera</taxon>
        <taxon>Endopterygota</taxon>
        <taxon>Hymenoptera</taxon>
        <taxon>Apocrita</taxon>
        <taxon>Aculeata</taxon>
        <taxon>Apoidea</taxon>
        <taxon>Anthophila</taxon>
        <taxon>Apidae</taxon>
        <taxon>Habropoda</taxon>
    </lineage>
</organism>
<evidence type="ECO:0000256" key="1">
    <source>
        <dbReference type="SAM" id="Phobius"/>
    </source>
</evidence>
<feature type="transmembrane region" description="Helical" evidence="1">
    <location>
        <begin position="102"/>
        <end position="122"/>
    </location>
</feature>
<proteinExistence type="predicted"/>
<keyword evidence="1" id="KW-1133">Transmembrane helix</keyword>
<dbReference type="GO" id="GO:0008028">
    <property type="term" value="F:monocarboxylic acid transmembrane transporter activity"/>
    <property type="evidence" value="ECO:0007669"/>
    <property type="project" value="TreeGrafter"/>
</dbReference>
<dbReference type="Gene3D" id="1.20.1250.20">
    <property type="entry name" value="MFS general substrate transporter like domains"/>
    <property type="match status" value="1"/>
</dbReference>
<feature type="transmembrane region" description="Helical" evidence="1">
    <location>
        <begin position="162"/>
        <end position="183"/>
    </location>
</feature>
<accession>A0A0L7QQX4</accession>
<feature type="transmembrane region" description="Helical" evidence="1">
    <location>
        <begin position="351"/>
        <end position="372"/>
    </location>
</feature>
<name>A0A0L7QQX4_9HYME</name>
<reference evidence="2 3" key="1">
    <citation type="submission" date="2015-07" db="EMBL/GenBank/DDBJ databases">
        <title>The genome of Habropoda laboriosa.</title>
        <authorList>
            <person name="Pan H."/>
            <person name="Kapheim K."/>
        </authorList>
    </citation>
    <scope>NUCLEOTIDE SEQUENCE [LARGE SCALE GENOMIC DNA]</scope>
    <source>
        <strain evidence="2">0110345459</strain>
    </source>
</reference>
<feature type="transmembrane region" description="Helical" evidence="1">
    <location>
        <begin position="444"/>
        <end position="463"/>
    </location>
</feature>
<evidence type="ECO:0000313" key="3">
    <source>
        <dbReference type="Proteomes" id="UP000053825"/>
    </source>
</evidence>
<dbReference type="PANTHER" id="PTHR11360">
    <property type="entry name" value="MONOCARBOXYLATE TRANSPORTER"/>
    <property type="match status" value="1"/>
</dbReference>
<protein>
    <submittedName>
        <fullName evidence="2">Monocarboxylate transporter 5</fullName>
    </submittedName>
</protein>
<sequence>MPLTKRLRLDEIYTSFPELGPTVPDGGYAWIVLCGVFLVQMTVPSVLAMYGIVLAYIRENKTTDFDMWSEKIILTPIIFTAFWNLADPWTRMIVNIASIPRLLGITGVILLAVGIIASGYLATGGVGVYLASTSAGAVMGIGASFTMVLSDYILRKYFRKKLLIALTLRNVGASFGLVLIPSITNLLLHEAKLKVGLQLMTTVLLPTVLGTLTFRLPSLQQTSPYSLLLSTEEDTELPIRIASDDPKDLQDSSSQDYIGNFDYVQAEETAHSGGLLNEGNNIYAYEELDEDVDLFVNPVVHSNNQCNHQLRALANFQLWAAIIGWVGMKASALFFWLLLPALSYEIVSKSYFWMSLSIMAGFSTFLPNLVSYKVLKLTNQNRRLYFGTASWLSGVSLIYAATYPWMIIFAFLGGISLGSLSICQDLALYDVLGSETVRSVHKGFSTVVGLCIFIFCFVRNVHFCLSLTALLQFLGGLYWISSPFLNLIKAIRYRSRTMNNASRDET</sequence>
<gene>
    <name evidence="2" type="ORF">WH47_07141</name>
</gene>
<feature type="transmembrane region" description="Helical" evidence="1">
    <location>
        <begin position="28"/>
        <end position="57"/>
    </location>
</feature>
<dbReference type="Proteomes" id="UP000053825">
    <property type="component" value="Unassembled WGS sequence"/>
</dbReference>
<dbReference type="SUPFAM" id="SSF103473">
    <property type="entry name" value="MFS general substrate transporter"/>
    <property type="match status" value="1"/>
</dbReference>
<keyword evidence="3" id="KW-1185">Reference proteome</keyword>
<dbReference type="OrthoDB" id="8861968at2759"/>
<keyword evidence="1" id="KW-0472">Membrane</keyword>
<evidence type="ECO:0000313" key="2">
    <source>
        <dbReference type="EMBL" id="KOC60964.1"/>
    </source>
</evidence>
<dbReference type="InterPro" id="IPR036259">
    <property type="entry name" value="MFS_trans_sf"/>
</dbReference>